<dbReference type="AlphaFoldDB" id="A0A0F9VVV1"/>
<accession>A0A0F9VVV1</accession>
<comment type="caution">
    <text evidence="1">The sequence shown here is derived from an EMBL/GenBank/DDBJ whole genome shotgun (WGS) entry which is preliminary data.</text>
</comment>
<name>A0A0F9VVV1_9ZZZZ</name>
<gene>
    <name evidence="1" type="ORF">LCGC14_0049400</name>
</gene>
<protein>
    <recommendedName>
        <fullName evidence="2">DUF2931 family protein</fullName>
    </recommendedName>
</protein>
<proteinExistence type="predicted"/>
<dbReference type="InterPro" id="IPR021326">
    <property type="entry name" value="DUF2931"/>
</dbReference>
<organism evidence="1">
    <name type="scientific">marine sediment metagenome</name>
    <dbReference type="NCBI Taxonomy" id="412755"/>
    <lineage>
        <taxon>unclassified sequences</taxon>
        <taxon>metagenomes</taxon>
        <taxon>ecological metagenomes</taxon>
    </lineage>
</organism>
<reference evidence="1" key="1">
    <citation type="journal article" date="2015" name="Nature">
        <title>Complex archaea that bridge the gap between prokaryotes and eukaryotes.</title>
        <authorList>
            <person name="Spang A."/>
            <person name="Saw J.H."/>
            <person name="Jorgensen S.L."/>
            <person name="Zaremba-Niedzwiedzka K."/>
            <person name="Martijn J."/>
            <person name="Lind A.E."/>
            <person name="van Eijk R."/>
            <person name="Schleper C."/>
            <person name="Guy L."/>
            <person name="Ettema T.J."/>
        </authorList>
    </citation>
    <scope>NUCLEOTIDE SEQUENCE</scope>
</reference>
<evidence type="ECO:0000313" key="1">
    <source>
        <dbReference type="EMBL" id="KKO08245.1"/>
    </source>
</evidence>
<evidence type="ECO:0008006" key="2">
    <source>
        <dbReference type="Google" id="ProtNLM"/>
    </source>
</evidence>
<sequence length="270" mass="29812">MFNPASESRFNLHIEGTQHGFKVLAFTVNETLSTPCAVLVRLAKLFALASLGLLSGCEAIACSTMVNCFDPLGRAASWPEDVAYLDLKTPNYMDAHILLVERVYGSTTARDSGSTLIETRTPGQLANGWTPPASLQKAPSFPKYIGFPEPLTKLTVEWISLPENKAYRTVNVFGFSTFRHLTREVETSCMRNEKPVSSKRNIITVALAPGGKVKAWVSGICLPAIEIAMKQGLPIARKELTENSSQTLKDYDPEPMNRYIKTHGIPYDSW</sequence>
<dbReference type="EMBL" id="LAZR01000010">
    <property type="protein sequence ID" value="KKO08245.1"/>
    <property type="molecule type" value="Genomic_DNA"/>
</dbReference>
<dbReference type="Pfam" id="PF11153">
    <property type="entry name" value="DUF2931"/>
    <property type="match status" value="1"/>
</dbReference>